<keyword evidence="2" id="KW-1185">Reference proteome</keyword>
<comment type="caution">
    <text evidence="1">The sequence shown here is derived from an EMBL/GenBank/DDBJ whole genome shotgun (WGS) entry which is preliminary data.</text>
</comment>
<evidence type="ECO:0000313" key="2">
    <source>
        <dbReference type="Proteomes" id="UP000321513"/>
    </source>
</evidence>
<name>A0A512BE68_9BACT</name>
<reference evidence="1 2" key="1">
    <citation type="submission" date="2019-07" db="EMBL/GenBank/DDBJ databases">
        <title>Whole genome shotgun sequence of Segetibacter aerophilus NBRC 106135.</title>
        <authorList>
            <person name="Hosoyama A."/>
            <person name="Uohara A."/>
            <person name="Ohji S."/>
            <person name="Ichikawa N."/>
        </authorList>
    </citation>
    <scope>NUCLEOTIDE SEQUENCE [LARGE SCALE GENOMIC DNA]</scope>
    <source>
        <strain evidence="1 2">NBRC 106135</strain>
    </source>
</reference>
<accession>A0A512BE68</accession>
<evidence type="ECO:0000313" key="1">
    <source>
        <dbReference type="EMBL" id="GEO10234.1"/>
    </source>
</evidence>
<dbReference type="Proteomes" id="UP000321513">
    <property type="component" value="Unassembled WGS sequence"/>
</dbReference>
<proteinExistence type="predicted"/>
<dbReference type="AlphaFoldDB" id="A0A512BE68"/>
<dbReference type="OrthoDB" id="1440774at2"/>
<sequence length="251" mass="28537">MKTFYLIVSLLASTVSVKAQQIFIEKGKIEFERTINILKRLEDDMDGEDNSFYEALKKQLPPSKSTYFNLYFDHDKTLYEPGREVEAVKKVPEWLAGPAEDNVVYSDLASQSFSSLKNVFETSYNIQDSLRKAEWKITSDTRTIAGFECRKATTIIMDSVFVFAFYTDQIVTRGGPESFSGLPGMILGLAIPRMHTTWFATKLITSDPKISAIAPPKKGKKTNLTTLKTTLYNSMKQWGKYGQRNTWSIMI</sequence>
<dbReference type="InterPro" id="IPR005901">
    <property type="entry name" value="GLPGLI"/>
</dbReference>
<evidence type="ECO:0008006" key="3">
    <source>
        <dbReference type="Google" id="ProtNLM"/>
    </source>
</evidence>
<organism evidence="1 2">
    <name type="scientific">Segetibacter aerophilus</name>
    <dbReference type="NCBI Taxonomy" id="670293"/>
    <lineage>
        <taxon>Bacteria</taxon>
        <taxon>Pseudomonadati</taxon>
        <taxon>Bacteroidota</taxon>
        <taxon>Chitinophagia</taxon>
        <taxon>Chitinophagales</taxon>
        <taxon>Chitinophagaceae</taxon>
        <taxon>Segetibacter</taxon>
    </lineage>
</organism>
<dbReference type="Pfam" id="PF22252">
    <property type="entry name" value="PNGase_F-II_N"/>
    <property type="match status" value="1"/>
</dbReference>
<dbReference type="EMBL" id="BJYT01000009">
    <property type="protein sequence ID" value="GEO10234.1"/>
    <property type="molecule type" value="Genomic_DNA"/>
</dbReference>
<dbReference type="NCBIfam" id="TIGR01200">
    <property type="entry name" value="GLPGLI"/>
    <property type="match status" value="1"/>
</dbReference>
<gene>
    <name evidence="1" type="ORF">SAE01_27300</name>
</gene>
<protein>
    <recommendedName>
        <fullName evidence="3">GLPGLI family protein</fullName>
    </recommendedName>
</protein>
<dbReference type="RefSeq" id="WP_147204339.1">
    <property type="nucleotide sequence ID" value="NZ_BJYT01000009.1"/>
</dbReference>